<dbReference type="Proteomes" id="UP000243518">
    <property type="component" value="Unassembled WGS sequence"/>
</dbReference>
<gene>
    <name evidence="4" type="ORF">SAMN05216586_101806</name>
</gene>
<dbReference type="AlphaFoldDB" id="A0AAQ1G5A2"/>
<name>A0AAQ1G5A2_9GAMM</name>
<feature type="transmembrane region" description="Helical" evidence="2">
    <location>
        <begin position="888"/>
        <end position="909"/>
    </location>
</feature>
<sequence>MTVLHRELALLESLWATFEDKPASATAQCPLQQREVAIFPVRYAIDEAADSPDQPGPNPTPPHWQGHQSLPELNRRSYTLRQLRDGWLYVIDRTANTRDEYQITGARFSKVASSARAAGQPLACSNGLSHLLYPRQHQLYIAYSAERWTAWTHERMQEPVNQEKWMRGLDLATYAKTLSAPHCAPLRHLGETVADIDNGTAVPGQRFDSTTLPTQATGEDATYKPALGSNTVLASVPDQDSALFIALDDHLGILDDLSMQSAGPALELSQFEEQHLHKLTIAQHIELLAGVDFSPLESEMRLSPEAFHAFKQQAQDYLTAKARYLKELNRPTDGISAFAAGQTLEQHQQQLISGYGQDAPAKLDGLVEQWGTRETLRDQVRFEESQTFALEKAQELEGIQARLTPCLQDLITWLKRIGPDPLGLFLDQTDEEQCLSLINHADAWLSFLAHDQQAQQWVIEDYAIPKTLIGLANYNFDAELASGIEQLAREFVEEDGISLATSASVAKRTQEISDVLSNETIRNSAIFQRLSRPAQTAYETLLRVAAANYEKTWQAFEFQLLPAISSRHAPRWKTIAHTTISVSIHSQINETRPFLLIDSQYQQKHAAWMRKVTQLTRRIDAQTRVVTTGRTHDRMAAVRDVHQLKRQLDALMLEMPNKVLVNGELNTQTLRTHTEHRIDSIQTLVRAELAQQLELKARDYGAYLKRVNEWTKRNAAQGLAGLVTVLNIWNFHETMTAASANGEWSRQDQLAVSTAASSMLASLATMTLIPAWSRISGLTGSVTTTGAKQQLMRLTSAAAHKWKSGLEYKALFKSFAMRAIAVSALSVIAAAAEYFQVQEEIGGAESEDRKNALRAKLFITAVIGAVAAFQLMTSAATWLGVMSASLTIAPWMVIALAMLGMAHLIISLISDSLKLEGFKLWLYRSSWGKASNPYWPDTEKGNADELRALHEVLLRPTVIAKTLEDGVWLKLIFPPGIAGHTARIHPMMVTEGNWFRSDRETGYRAGMYSGYMSEGRWIKLDELGEWDSLGVRNQPNTVWPVYQATDWRIWLVHIPRSRGMDRLDISINYPPAVLQRPDNLGYRFSINLAGIQEGTLHENPYVKNRQVEPASVATSPSGPVKAHSNSGFNLGVI</sequence>
<feature type="transmembrane region" description="Helical" evidence="2">
    <location>
        <begin position="857"/>
        <end position="882"/>
    </location>
</feature>
<evidence type="ECO:0000313" key="4">
    <source>
        <dbReference type="EMBL" id="SEF73460.1"/>
    </source>
</evidence>
<dbReference type="InterPro" id="IPR048126">
    <property type="entry name" value="Toxin_VasX"/>
</dbReference>
<proteinExistence type="predicted"/>
<dbReference type="RefSeq" id="WP_088273875.1">
    <property type="nucleotide sequence ID" value="NZ_FNVE01000001.1"/>
</dbReference>
<keyword evidence="2" id="KW-1133">Transmembrane helix</keyword>
<comment type="caution">
    <text evidence="4">The sequence shown here is derived from an EMBL/GenBank/DDBJ whole genome shotgun (WGS) entry which is preliminary data.</text>
</comment>
<evidence type="ECO:0000313" key="5">
    <source>
        <dbReference type="Proteomes" id="UP000243518"/>
    </source>
</evidence>
<protein>
    <recommendedName>
        <fullName evidence="3">Toxin VasX N-terminal region domain-containing protein</fullName>
    </recommendedName>
</protein>
<reference evidence="4 5" key="1">
    <citation type="submission" date="2016-10" db="EMBL/GenBank/DDBJ databases">
        <authorList>
            <person name="Varghese N."/>
            <person name="Submissions S."/>
        </authorList>
    </citation>
    <scope>NUCLEOTIDE SEQUENCE [LARGE SCALE GENOMIC DNA]</scope>
    <source>
        <strain evidence="4 5">CECT 8317</strain>
    </source>
</reference>
<keyword evidence="2" id="KW-0812">Transmembrane</keyword>
<evidence type="ECO:0000259" key="3">
    <source>
        <dbReference type="Pfam" id="PF20249"/>
    </source>
</evidence>
<feature type="domain" description="Toxin VasX N-terminal region" evidence="3">
    <location>
        <begin position="29"/>
        <end position="176"/>
    </location>
</feature>
<keyword evidence="5" id="KW-1185">Reference proteome</keyword>
<dbReference type="EMBL" id="FNVE01000001">
    <property type="protein sequence ID" value="SEF73460.1"/>
    <property type="molecule type" value="Genomic_DNA"/>
</dbReference>
<dbReference type="NCBIfam" id="NF041559">
    <property type="entry name" value="BTH_I2691_fam"/>
    <property type="match status" value="1"/>
</dbReference>
<feature type="region of interest" description="Disordered" evidence="1">
    <location>
        <begin position="48"/>
        <end position="70"/>
    </location>
</feature>
<accession>A0AAQ1G5A2</accession>
<dbReference type="InterPro" id="IPR046864">
    <property type="entry name" value="VasX_N"/>
</dbReference>
<organism evidence="4 5">
    <name type="scientific">Halopseudomonas aestusnigri</name>
    <dbReference type="NCBI Taxonomy" id="857252"/>
    <lineage>
        <taxon>Bacteria</taxon>
        <taxon>Pseudomonadati</taxon>
        <taxon>Pseudomonadota</taxon>
        <taxon>Gammaproteobacteria</taxon>
        <taxon>Pseudomonadales</taxon>
        <taxon>Pseudomonadaceae</taxon>
        <taxon>Halopseudomonas</taxon>
    </lineage>
</organism>
<dbReference type="Pfam" id="PF20249">
    <property type="entry name" value="VasX_N"/>
    <property type="match status" value="1"/>
</dbReference>
<evidence type="ECO:0000256" key="1">
    <source>
        <dbReference type="SAM" id="MobiDB-lite"/>
    </source>
</evidence>
<evidence type="ECO:0000256" key="2">
    <source>
        <dbReference type="SAM" id="Phobius"/>
    </source>
</evidence>
<dbReference type="CDD" id="cd20708">
    <property type="entry name" value="MIX_IV"/>
    <property type="match status" value="1"/>
</dbReference>
<keyword evidence="2" id="KW-0472">Membrane</keyword>